<sequence length="42" mass="4974">MPLKPPTREILNRERRSQLRFLLVLAVAALLFTVARTGWRPW</sequence>
<accession>A0A239D5Y3</accession>
<evidence type="ECO:0000256" key="1">
    <source>
        <dbReference type="SAM" id="Phobius"/>
    </source>
</evidence>
<proteinExistence type="predicted"/>
<reference evidence="2 3" key="1">
    <citation type="submission" date="2017-06" db="EMBL/GenBank/DDBJ databases">
        <authorList>
            <person name="Kim H.J."/>
            <person name="Triplett B.A."/>
        </authorList>
    </citation>
    <scope>NUCLEOTIDE SEQUENCE [LARGE SCALE GENOMIC DNA]</scope>
    <source>
        <strain evidence="2 3">DSM 18704</strain>
    </source>
</reference>
<protein>
    <submittedName>
        <fullName evidence="2">Uncharacterized protein</fullName>
    </submittedName>
</protein>
<dbReference type="RefSeq" id="WP_281252289.1">
    <property type="nucleotide sequence ID" value="NZ_FZOU01000001.1"/>
</dbReference>
<evidence type="ECO:0000313" key="2">
    <source>
        <dbReference type="EMBL" id="SNS27261.1"/>
    </source>
</evidence>
<dbReference type="AlphaFoldDB" id="A0A239D5Y3"/>
<keyword evidence="1" id="KW-1133">Transmembrane helix</keyword>
<keyword evidence="1" id="KW-0812">Transmembrane</keyword>
<feature type="transmembrane region" description="Helical" evidence="1">
    <location>
        <begin position="21"/>
        <end position="39"/>
    </location>
</feature>
<evidence type="ECO:0000313" key="3">
    <source>
        <dbReference type="Proteomes" id="UP000198356"/>
    </source>
</evidence>
<name>A0A239D5Y3_9BACT</name>
<organism evidence="2 3">
    <name type="scientific">Granulicella rosea</name>
    <dbReference type="NCBI Taxonomy" id="474952"/>
    <lineage>
        <taxon>Bacteria</taxon>
        <taxon>Pseudomonadati</taxon>
        <taxon>Acidobacteriota</taxon>
        <taxon>Terriglobia</taxon>
        <taxon>Terriglobales</taxon>
        <taxon>Acidobacteriaceae</taxon>
        <taxon>Granulicella</taxon>
    </lineage>
</organism>
<dbReference type="Proteomes" id="UP000198356">
    <property type="component" value="Unassembled WGS sequence"/>
</dbReference>
<gene>
    <name evidence="2" type="ORF">SAMN05421770_101287</name>
</gene>
<keyword evidence="3" id="KW-1185">Reference proteome</keyword>
<dbReference type="EMBL" id="FZOU01000001">
    <property type="protein sequence ID" value="SNS27261.1"/>
    <property type="molecule type" value="Genomic_DNA"/>
</dbReference>
<keyword evidence="1" id="KW-0472">Membrane</keyword>